<proteinExistence type="predicted"/>
<dbReference type="Proteomes" id="UP000823405">
    <property type="component" value="Unassembled WGS sequence"/>
</dbReference>
<feature type="non-terminal residue" evidence="1">
    <location>
        <position position="73"/>
    </location>
</feature>
<sequence length="73" mass="7766">MRHTEFDPSPLLDTVVSYTGGSIVDPAADQLLGDQVDTPIQAHDHGTATADTYVESDQDTTLVDDPITIHSTG</sequence>
<evidence type="ECO:0000313" key="2">
    <source>
        <dbReference type="Proteomes" id="UP000823405"/>
    </source>
</evidence>
<dbReference type="OrthoDB" id="2375009at2759"/>
<dbReference type="EMBL" id="JAAAIN010004644">
    <property type="protein sequence ID" value="KAG0279369.1"/>
    <property type="molecule type" value="Genomic_DNA"/>
</dbReference>
<organism evidence="1 2">
    <name type="scientific">Linnemannia gamsii</name>
    <dbReference type="NCBI Taxonomy" id="64522"/>
    <lineage>
        <taxon>Eukaryota</taxon>
        <taxon>Fungi</taxon>
        <taxon>Fungi incertae sedis</taxon>
        <taxon>Mucoromycota</taxon>
        <taxon>Mortierellomycotina</taxon>
        <taxon>Mortierellomycetes</taxon>
        <taxon>Mortierellales</taxon>
        <taxon>Mortierellaceae</taxon>
        <taxon>Linnemannia</taxon>
    </lineage>
</organism>
<accession>A0A9P6UE64</accession>
<evidence type="ECO:0000313" key="1">
    <source>
        <dbReference type="EMBL" id="KAG0279369.1"/>
    </source>
</evidence>
<comment type="caution">
    <text evidence="1">The sequence shown here is derived from an EMBL/GenBank/DDBJ whole genome shotgun (WGS) entry which is preliminary data.</text>
</comment>
<gene>
    <name evidence="1" type="ORF">BGZ97_009592</name>
</gene>
<name>A0A9P6UE64_9FUNG</name>
<keyword evidence="2" id="KW-1185">Reference proteome</keyword>
<dbReference type="AlphaFoldDB" id="A0A9P6UE64"/>
<reference evidence="1" key="1">
    <citation type="journal article" date="2020" name="Fungal Divers.">
        <title>Resolving the Mortierellaceae phylogeny through synthesis of multi-gene phylogenetics and phylogenomics.</title>
        <authorList>
            <person name="Vandepol N."/>
            <person name="Liber J."/>
            <person name="Desiro A."/>
            <person name="Na H."/>
            <person name="Kennedy M."/>
            <person name="Barry K."/>
            <person name="Grigoriev I.V."/>
            <person name="Miller A.N."/>
            <person name="O'Donnell K."/>
            <person name="Stajich J.E."/>
            <person name="Bonito G."/>
        </authorList>
    </citation>
    <scope>NUCLEOTIDE SEQUENCE</scope>
    <source>
        <strain evidence="1">NVP60</strain>
    </source>
</reference>
<protein>
    <submittedName>
        <fullName evidence="1">Uncharacterized protein</fullName>
    </submittedName>
</protein>